<dbReference type="Proteomes" id="UP000076871">
    <property type="component" value="Unassembled WGS sequence"/>
</dbReference>
<gene>
    <name evidence="1" type="ORF">LAESUDRAFT_717773</name>
</gene>
<dbReference type="AlphaFoldDB" id="A0A165BFU5"/>
<dbReference type="GeneID" id="63824394"/>
<dbReference type="Gene3D" id="2.80.10.50">
    <property type="match status" value="1"/>
</dbReference>
<dbReference type="InParanoid" id="A0A165BFU5"/>
<protein>
    <submittedName>
        <fullName evidence="1">Uncharacterized protein</fullName>
    </submittedName>
</protein>
<evidence type="ECO:0000313" key="2">
    <source>
        <dbReference type="Proteomes" id="UP000076871"/>
    </source>
</evidence>
<dbReference type="EMBL" id="KV427672">
    <property type="protein sequence ID" value="KZT00968.1"/>
    <property type="molecule type" value="Genomic_DNA"/>
</dbReference>
<keyword evidence="2" id="KW-1185">Reference proteome</keyword>
<dbReference type="OrthoDB" id="3266227at2759"/>
<proteinExistence type="predicted"/>
<accession>A0A165BFU5</accession>
<organism evidence="1 2">
    <name type="scientific">Laetiporus sulphureus 93-53</name>
    <dbReference type="NCBI Taxonomy" id="1314785"/>
    <lineage>
        <taxon>Eukaryota</taxon>
        <taxon>Fungi</taxon>
        <taxon>Dikarya</taxon>
        <taxon>Basidiomycota</taxon>
        <taxon>Agaricomycotina</taxon>
        <taxon>Agaricomycetes</taxon>
        <taxon>Polyporales</taxon>
        <taxon>Laetiporus</taxon>
    </lineage>
</organism>
<reference evidence="1 2" key="1">
    <citation type="journal article" date="2016" name="Mol. Biol. Evol.">
        <title>Comparative Genomics of Early-Diverging Mushroom-Forming Fungi Provides Insights into the Origins of Lignocellulose Decay Capabilities.</title>
        <authorList>
            <person name="Nagy L.G."/>
            <person name="Riley R."/>
            <person name="Tritt A."/>
            <person name="Adam C."/>
            <person name="Daum C."/>
            <person name="Floudas D."/>
            <person name="Sun H."/>
            <person name="Yadav J.S."/>
            <person name="Pangilinan J."/>
            <person name="Larsson K.H."/>
            <person name="Matsuura K."/>
            <person name="Barry K."/>
            <person name="Labutti K."/>
            <person name="Kuo R."/>
            <person name="Ohm R.A."/>
            <person name="Bhattacharya S.S."/>
            <person name="Shirouzu T."/>
            <person name="Yoshinaga Y."/>
            <person name="Martin F.M."/>
            <person name="Grigoriev I.V."/>
            <person name="Hibbett D.S."/>
        </authorList>
    </citation>
    <scope>NUCLEOTIDE SEQUENCE [LARGE SCALE GENOMIC DNA]</scope>
    <source>
        <strain evidence="1 2">93-53</strain>
    </source>
</reference>
<sequence length="148" mass="16828">MTLPTGRYIIRNAYFSTLVTLRSADVDARLMCTAHGDDEGRIVSWLKLSFMVWLLSTCIAKWDIELLDNKRHHLGGAAEQVVAAEHEHQWIIQKEAAERQYTISPTDQDTFWGFSSEEEGTPAALIQSKVTLTSPYTDERNQWVLESA</sequence>
<dbReference type="RefSeq" id="XP_040758708.1">
    <property type="nucleotide sequence ID" value="XM_040907365.1"/>
</dbReference>
<evidence type="ECO:0000313" key="1">
    <source>
        <dbReference type="EMBL" id="KZT00968.1"/>
    </source>
</evidence>
<name>A0A165BFU5_9APHY</name>